<evidence type="ECO:0000256" key="10">
    <source>
        <dbReference type="ARBA" id="ARBA00031120"/>
    </source>
</evidence>
<keyword evidence="7" id="KW-0210">Decarboxylase</keyword>
<comment type="subunit">
    <text evidence="3">Monomer.</text>
</comment>
<dbReference type="Proteomes" id="UP000243096">
    <property type="component" value="Unassembled WGS sequence"/>
</dbReference>
<accession>A0A2P5KAI2</accession>
<dbReference type="InterPro" id="IPR006680">
    <property type="entry name" value="Amidohydro-rel"/>
</dbReference>
<dbReference type="RefSeq" id="WP_104077392.1">
    <property type="nucleotide sequence ID" value="NZ_CP062179.1"/>
</dbReference>
<gene>
    <name evidence="12" type="ORF">B0O95_106110</name>
</gene>
<name>A0A2P5KAI2_9BURK</name>
<dbReference type="PANTHER" id="PTHR21240:SF27">
    <property type="entry name" value="2-AMINO-3-CARBOXYMUCONATE-6-SEMIALDEHYDE DECARBOXYLASE"/>
    <property type="match status" value="1"/>
</dbReference>
<evidence type="ECO:0000256" key="9">
    <source>
        <dbReference type="ARBA" id="ARBA00023239"/>
    </source>
</evidence>
<dbReference type="EMBL" id="PRDW01000006">
    <property type="protein sequence ID" value="PPB83719.1"/>
    <property type="molecule type" value="Genomic_DNA"/>
</dbReference>
<evidence type="ECO:0000313" key="13">
    <source>
        <dbReference type="Proteomes" id="UP000243096"/>
    </source>
</evidence>
<keyword evidence="6" id="KW-0479">Metal-binding</keyword>
<dbReference type="EC" id="4.1.1.45" evidence="4"/>
<organism evidence="12 13">
    <name type="scientific">Mycetohabitans endofungorum</name>
    <dbReference type="NCBI Taxonomy" id="417203"/>
    <lineage>
        <taxon>Bacteria</taxon>
        <taxon>Pseudomonadati</taxon>
        <taxon>Pseudomonadota</taxon>
        <taxon>Betaproteobacteria</taxon>
        <taxon>Burkholderiales</taxon>
        <taxon>Burkholderiaceae</taxon>
        <taxon>Mycetohabitans</taxon>
    </lineage>
</organism>
<comment type="pathway">
    <text evidence="1">Secondary metabolite metabolism; quinolate metabolism.</text>
</comment>
<dbReference type="InterPro" id="IPR032466">
    <property type="entry name" value="Metal_Hydrolase"/>
</dbReference>
<evidence type="ECO:0000256" key="1">
    <source>
        <dbReference type="ARBA" id="ARBA00005079"/>
    </source>
</evidence>
<evidence type="ECO:0000256" key="2">
    <source>
        <dbReference type="ARBA" id="ARBA00005871"/>
    </source>
</evidence>
<dbReference type="Gene3D" id="3.20.20.140">
    <property type="entry name" value="Metal-dependent hydrolases"/>
    <property type="match status" value="1"/>
</dbReference>
<dbReference type="PANTHER" id="PTHR21240">
    <property type="entry name" value="2-AMINO-3-CARBOXYLMUCONATE-6-SEMIALDEHYDE DECARBOXYLASE"/>
    <property type="match status" value="1"/>
</dbReference>
<dbReference type="GO" id="GO:0019748">
    <property type="term" value="P:secondary metabolic process"/>
    <property type="evidence" value="ECO:0007669"/>
    <property type="project" value="TreeGrafter"/>
</dbReference>
<dbReference type="SUPFAM" id="SSF51556">
    <property type="entry name" value="Metallo-dependent hydrolases"/>
    <property type="match status" value="1"/>
</dbReference>
<dbReference type="GO" id="GO:0005829">
    <property type="term" value="C:cytosol"/>
    <property type="evidence" value="ECO:0007669"/>
    <property type="project" value="TreeGrafter"/>
</dbReference>
<keyword evidence="13" id="KW-1185">Reference proteome</keyword>
<keyword evidence="8" id="KW-0862">Zinc</keyword>
<dbReference type="InterPro" id="IPR032465">
    <property type="entry name" value="ACMSD"/>
</dbReference>
<evidence type="ECO:0000259" key="11">
    <source>
        <dbReference type="Pfam" id="PF04909"/>
    </source>
</evidence>
<dbReference type="GO" id="GO:0001760">
    <property type="term" value="F:aminocarboxymuconate-semialdehyde decarboxylase activity"/>
    <property type="evidence" value="ECO:0007669"/>
    <property type="project" value="UniProtKB-EC"/>
</dbReference>
<dbReference type="OrthoDB" id="149172at2"/>
<keyword evidence="9" id="KW-0456">Lyase</keyword>
<evidence type="ECO:0000256" key="3">
    <source>
        <dbReference type="ARBA" id="ARBA00011245"/>
    </source>
</evidence>
<dbReference type="Pfam" id="PF04909">
    <property type="entry name" value="Amidohydro_2"/>
    <property type="match status" value="1"/>
</dbReference>
<comment type="caution">
    <text evidence="12">The sequence shown here is derived from an EMBL/GenBank/DDBJ whole genome shotgun (WGS) entry which is preliminary data.</text>
</comment>
<reference evidence="12 13" key="1">
    <citation type="submission" date="2018-01" db="EMBL/GenBank/DDBJ databases">
        <title>Genomic Encyclopedia of Type Strains, Phase III (KMG-III): the genomes of soil and plant-associated and newly described type strains.</title>
        <authorList>
            <person name="Whitman W."/>
        </authorList>
    </citation>
    <scope>NUCLEOTIDE SEQUENCE [LARGE SCALE GENOMIC DNA]</scope>
    <source>
        <strain evidence="12 13">HKI456</strain>
    </source>
</reference>
<sequence>MKLRIDMHSHFFPRITREEAARLDATHAPWLNIDADGQHGMIMTGGRSFRPVYRALWDPRTRIAEMDERGIDIQMMCATPVMFGYRYDARAADEWARRMNDLALEMCAYAPDRLMALAQVPLQDVELACREATRAFRCGHHGVQIGNHLGARDLDDEQLVTFLTHCANDGIPVLVHPWDMMTDGRMKKWMLPWLVAMPAETQLSMVSLILSGAFERIPASLKLCFAHGGGSFAFLLGRVQNAWENRDIVRENCPHPPLSYLNRFHVDSAVFDPRALKMLVDTMGEDRVLLGSDYPFPLGEQLIGELVATHPELSDDAKSKILGQNALRFFGLSEPATVQVNKLAAL</sequence>
<dbReference type="GO" id="GO:0016787">
    <property type="term" value="F:hydrolase activity"/>
    <property type="evidence" value="ECO:0007669"/>
    <property type="project" value="InterPro"/>
</dbReference>
<dbReference type="AlphaFoldDB" id="A0A2P5KAI2"/>
<dbReference type="GO" id="GO:0046872">
    <property type="term" value="F:metal ion binding"/>
    <property type="evidence" value="ECO:0007669"/>
    <property type="project" value="UniProtKB-KW"/>
</dbReference>
<evidence type="ECO:0000256" key="6">
    <source>
        <dbReference type="ARBA" id="ARBA00022723"/>
    </source>
</evidence>
<evidence type="ECO:0000256" key="7">
    <source>
        <dbReference type="ARBA" id="ARBA00022793"/>
    </source>
</evidence>
<evidence type="ECO:0000313" key="12">
    <source>
        <dbReference type="EMBL" id="PPB83719.1"/>
    </source>
</evidence>
<proteinExistence type="inferred from homology"/>
<feature type="domain" description="Amidohydrolase-related" evidence="11">
    <location>
        <begin position="5"/>
        <end position="332"/>
    </location>
</feature>
<comment type="similarity">
    <text evidence="2">Belongs to the metallo-dependent hydrolases superfamily. ACMSD family.</text>
</comment>
<evidence type="ECO:0000256" key="4">
    <source>
        <dbReference type="ARBA" id="ARBA00012365"/>
    </source>
</evidence>
<evidence type="ECO:0000256" key="8">
    <source>
        <dbReference type="ARBA" id="ARBA00022833"/>
    </source>
</evidence>
<evidence type="ECO:0000256" key="5">
    <source>
        <dbReference type="ARBA" id="ARBA00021214"/>
    </source>
</evidence>
<protein>
    <recommendedName>
        <fullName evidence="5">2-amino-3-carboxymuconate-6-semialdehyde decarboxylase</fullName>
        <ecNumber evidence="4">4.1.1.45</ecNumber>
    </recommendedName>
    <alternativeName>
        <fullName evidence="10">Picolinate carboxylase</fullName>
    </alternativeName>
</protein>